<evidence type="ECO:0000256" key="2">
    <source>
        <dbReference type="ARBA" id="ARBA00022692"/>
    </source>
</evidence>
<feature type="domain" description="Wax synthase" evidence="6">
    <location>
        <begin position="221"/>
        <end position="293"/>
    </location>
</feature>
<feature type="transmembrane region" description="Helical" evidence="5">
    <location>
        <begin position="269"/>
        <end position="291"/>
    </location>
</feature>
<keyword evidence="2 5" id="KW-0812">Transmembrane</keyword>
<evidence type="ECO:0000259" key="6">
    <source>
        <dbReference type="Pfam" id="PF13813"/>
    </source>
</evidence>
<accession>A0AA39CMQ2</accession>
<evidence type="ECO:0000256" key="3">
    <source>
        <dbReference type="ARBA" id="ARBA00022989"/>
    </source>
</evidence>
<organism evidence="7 8">
    <name type="scientific">Cladophialophora chaetospira</name>
    <dbReference type="NCBI Taxonomy" id="386627"/>
    <lineage>
        <taxon>Eukaryota</taxon>
        <taxon>Fungi</taxon>
        <taxon>Dikarya</taxon>
        <taxon>Ascomycota</taxon>
        <taxon>Pezizomycotina</taxon>
        <taxon>Eurotiomycetes</taxon>
        <taxon>Chaetothyriomycetidae</taxon>
        <taxon>Chaetothyriales</taxon>
        <taxon>Herpotrichiellaceae</taxon>
        <taxon>Cladophialophora</taxon>
    </lineage>
</organism>
<evidence type="ECO:0000313" key="7">
    <source>
        <dbReference type="EMBL" id="KAJ9613944.1"/>
    </source>
</evidence>
<reference evidence="7" key="1">
    <citation type="submission" date="2022-10" db="EMBL/GenBank/DDBJ databases">
        <title>Culturing micro-colonial fungi from biological soil crusts in the Mojave desert and describing Neophaeococcomyces mojavensis, and introducing the new genera and species Taxawa tesnikishii.</title>
        <authorList>
            <person name="Kurbessoian T."/>
            <person name="Stajich J.E."/>
        </authorList>
    </citation>
    <scope>NUCLEOTIDE SEQUENCE</scope>
    <source>
        <strain evidence="7">TK_41</strain>
    </source>
</reference>
<evidence type="ECO:0000313" key="8">
    <source>
        <dbReference type="Proteomes" id="UP001172673"/>
    </source>
</evidence>
<sequence length="425" mass="48673">MFTLTSQMSSVLLVAACTQIIALLGFLFVPPHSLLRTFAVAVIVILVRQCLAANEDFEIGELFRLYMCGYVLYANEYLVLETVSVPASLSTSKRLLGGLRLLFSPRMHVPPKAVPRFDPKNPSYVPTRKRFFCLQVWKIGWMATAYYCVFHRYSLQVSIAEFAHPREHLFRRLPEVDGHEAIIRIYMAFKEHFRNYVLISLIHSTASLIGVFLFKDEPADWRPLYGNIEDAYTVRRYYSHFWHRVMRTAYVSNAKFVLFRILGVPSTGVTARLLLTITALAISGTVHSVAASTSWRCATLRPLWYYLSIGGAILIEDMVQHGYWKLKTLLPRVVLTPVANETRTASTQPSQHATGKYLTHTDHSPKVAIGVDKTSSKWRYVGYLWVMAFECWAIPRTIYPQMTCQWVDRWLALNPGTTFEQLVNE</sequence>
<keyword evidence="4 5" id="KW-0472">Membrane</keyword>
<comment type="caution">
    <text evidence="7">The sequence shown here is derived from an EMBL/GenBank/DDBJ whole genome shotgun (WGS) entry which is preliminary data.</text>
</comment>
<proteinExistence type="predicted"/>
<protein>
    <recommendedName>
        <fullName evidence="6">Wax synthase domain-containing protein</fullName>
    </recommendedName>
</protein>
<feature type="transmembrane region" description="Helical" evidence="5">
    <location>
        <begin position="12"/>
        <end position="29"/>
    </location>
</feature>
<feature type="transmembrane region" description="Helical" evidence="5">
    <location>
        <begin position="193"/>
        <end position="214"/>
    </location>
</feature>
<dbReference type="InterPro" id="IPR032805">
    <property type="entry name" value="Wax_synthase_dom"/>
</dbReference>
<dbReference type="Proteomes" id="UP001172673">
    <property type="component" value="Unassembled WGS sequence"/>
</dbReference>
<gene>
    <name evidence="7" type="ORF">H2200_002080</name>
</gene>
<comment type="subcellular location">
    <subcellularLocation>
        <location evidence="1">Membrane</location>
        <topology evidence="1">Multi-pass membrane protein</topology>
    </subcellularLocation>
</comment>
<keyword evidence="3 5" id="KW-1133">Transmembrane helix</keyword>
<evidence type="ECO:0000256" key="5">
    <source>
        <dbReference type="SAM" id="Phobius"/>
    </source>
</evidence>
<evidence type="ECO:0000256" key="1">
    <source>
        <dbReference type="ARBA" id="ARBA00004141"/>
    </source>
</evidence>
<name>A0AA39CMQ2_9EURO</name>
<dbReference type="GO" id="GO:0016020">
    <property type="term" value="C:membrane"/>
    <property type="evidence" value="ECO:0007669"/>
    <property type="project" value="UniProtKB-SubCell"/>
</dbReference>
<dbReference type="Pfam" id="PF13813">
    <property type="entry name" value="MBOAT_2"/>
    <property type="match status" value="1"/>
</dbReference>
<dbReference type="EMBL" id="JAPDRK010000003">
    <property type="protein sequence ID" value="KAJ9613944.1"/>
    <property type="molecule type" value="Genomic_DNA"/>
</dbReference>
<feature type="transmembrane region" description="Helical" evidence="5">
    <location>
        <begin position="303"/>
        <end position="324"/>
    </location>
</feature>
<dbReference type="AlphaFoldDB" id="A0AA39CMQ2"/>
<keyword evidence="8" id="KW-1185">Reference proteome</keyword>
<evidence type="ECO:0000256" key="4">
    <source>
        <dbReference type="ARBA" id="ARBA00023136"/>
    </source>
</evidence>